<keyword evidence="7" id="KW-1185">Reference proteome</keyword>
<evidence type="ECO:0000313" key="7">
    <source>
        <dbReference type="Proteomes" id="UP000293142"/>
    </source>
</evidence>
<dbReference type="Gene3D" id="3.30.450.40">
    <property type="match status" value="1"/>
</dbReference>
<accession>A0A4Q9DIP2</accession>
<keyword evidence="3" id="KW-0804">Transcription</keyword>
<dbReference type="Pfam" id="PF01614">
    <property type="entry name" value="IclR_C"/>
    <property type="match status" value="1"/>
</dbReference>
<dbReference type="Pfam" id="PF09339">
    <property type="entry name" value="HTH_IclR"/>
    <property type="match status" value="1"/>
</dbReference>
<dbReference type="InterPro" id="IPR005471">
    <property type="entry name" value="Tscrpt_reg_IclR_N"/>
</dbReference>
<gene>
    <name evidence="6" type="ORF">EYB31_29870</name>
</gene>
<dbReference type="SUPFAM" id="SSF46785">
    <property type="entry name" value="Winged helix' DNA-binding domain"/>
    <property type="match status" value="1"/>
</dbReference>
<dbReference type="Gene3D" id="1.10.10.10">
    <property type="entry name" value="Winged helix-like DNA-binding domain superfamily/Winged helix DNA-binding domain"/>
    <property type="match status" value="1"/>
</dbReference>
<evidence type="ECO:0000313" key="6">
    <source>
        <dbReference type="EMBL" id="TBL71585.1"/>
    </source>
</evidence>
<dbReference type="EMBL" id="SIRE01000025">
    <property type="protein sequence ID" value="TBL71585.1"/>
    <property type="molecule type" value="Genomic_DNA"/>
</dbReference>
<evidence type="ECO:0000259" key="5">
    <source>
        <dbReference type="PROSITE" id="PS51078"/>
    </source>
</evidence>
<reference evidence="6 7" key="1">
    <citation type="submission" date="2019-02" db="EMBL/GenBank/DDBJ databases">
        <title>Paenibacillus sp. nov., isolated from surface-sterilized tissue of Thalictrum simplex L.</title>
        <authorList>
            <person name="Tuo L."/>
        </authorList>
    </citation>
    <scope>NUCLEOTIDE SEQUENCE [LARGE SCALE GENOMIC DNA]</scope>
    <source>
        <strain evidence="6 7">N2SHLJ1</strain>
    </source>
</reference>
<dbReference type="PANTHER" id="PTHR30136:SF35">
    <property type="entry name" value="HTH-TYPE TRANSCRIPTIONAL REGULATOR RV1719"/>
    <property type="match status" value="1"/>
</dbReference>
<dbReference type="SUPFAM" id="SSF55781">
    <property type="entry name" value="GAF domain-like"/>
    <property type="match status" value="1"/>
</dbReference>
<dbReference type="OrthoDB" id="2577642at2"/>
<dbReference type="GO" id="GO:0045892">
    <property type="term" value="P:negative regulation of DNA-templated transcription"/>
    <property type="evidence" value="ECO:0007669"/>
    <property type="project" value="TreeGrafter"/>
</dbReference>
<sequence length="248" mass="27550">MSAPGLESGLQILGVIGELGDASFIQLKHQLQLSPASLSRYLKTLTDQDFLEKNDEQRYMLGPALKKITAAAMQVSPFDAVIAPVLGQLSETLGLTALWISFEYGSMVCRDKVVFPEGVFMQDVGSRRTDYTIHPWGFLFLAHQKEQHRRYLIENAQVSPSFQKYIPVRSALDDLISEALEQGYSDDRGVIFPHIRRIAVPLFSYGRITAAIGVGMIDSVYSDAQAADIAIELQHTAAQLMKLDETNK</sequence>
<dbReference type="InterPro" id="IPR050707">
    <property type="entry name" value="HTH_MetabolicPath_Reg"/>
</dbReference>
<dbReference type="PROSITE" id="PS51078">
    <property type="entry name" value="ICLR_ED"/>
    <property type="match status" value="1"/>
</dbReference>
<evidence type="ECO:0000256" key="2">
    <source>
        <dbReference type="ARBA" id="ARBA00023125"/>
    </source>
</evidence>
<dbReference type="PANTHER" id="PTHR30136">
    <property type="entry name" value="HELIX-TURN-HELIX TRANSCRIPTIONAL REGULATOR, ICLR FAMILY"/>
    <property type="match status" value="1"/>
</dbReference>
<dbReference type="AlphaFoldDB" id="A0A4Q9DIP2"/>
<dbReference type="InterPro" id="IPR014757">
    <property type="entry name" value="Tscrpt_reg_IclR_C"/>
</dbReference>
<dbReference type="InterPro" id="IPR036390">
    <property type="entry name" value="WH_DNA-bd_sf"/>
</dbReference>
<dbReference type="GO" id="GO:0003677">
    <property type="term" value="F:DNA binding"/>
    <property type="evidence" value="ECO:0007669"/>
    <property type="project" value="UniProtKB-KW"/>
</dbReference>
<dbReference type="SMART" id="SM00346">
    <property type="entry name" value="HTH_ICLR"/>
    <property type="match status" value="1"/>
</dbReference>
<keyword evidence="2" id="KW-0238">DNA-binding</keyword>
<dbReference type="GO" id="GO:0003700">
    <property type="term" value="F:DNA-binding transcription factor activity"/>
    <property type="evidence" value="ECO:0007669"/>
    <property type="project" value="TreeGrafter"/>
</dbReference>
<dbReference type="PROSITE" id="PS51077">
    <property type="entry name" value="HTH_ICLR"/>
    <property type="match status" value="1"/>
</dbReference>
<protein>
    <submittedName>
        <fullName evidence="6">IclR family transcriptional regulator</fullName>
    </submittedName>
</protein>
<comment type="caution">
    <text evidence="6">The sequence shown here is derived from an EMBL/GenBank/DDBJ whole genome shotgun (WGS) entry which is preliminary data.</text>
</comment>
<evidence type="ECO:0000259" key="4">
    <source>
        <dbReference type="PROSITE" id="PS51077"/>
    </source>
</evidence>
<evidence type="ECO:0000256" key="1">
    <source>
        <dbReference type="ARBA" id="ARBA00023015"/>
    </source>
</evidence>
<feature type="domain" description="HTH iclR-type" evidence="4">
    <location>
        <begin position="3"/>
        <end position="63"/>
    </location>
</feature>
<dbReference type="InterPro" id="IPR036388">
    <property type="entry name" value="WH-like_DNA-bd_sf"/>
</dbReference>
<dbReference type="Proteomes" id="UP000293142">
    <property type="component" value="Unassembled WGS sequence"/>
</dbReference>
<feature type="domain" description="IclR-ED" evidence="5">
    <location>
        <begin position="64"/>
        <end position="246"/>
    </location>
</feature>
<organism evidence="6 7">
    <name type="scientific">Paenibacillus thalictri</name>
    <dbReference type="NCBI Taxonomy" id="2527873"/>
    <lineage>
        <taxon>Bacteria</taxon>
        <taxon>Bacillati</taxon>
        <taxon>Bacillota</taxon>
        <taxon>Bacilli</taxon>
        <taxon>Bacillales</taxon>
        <taxon>Paenibacillaceae</taxon>
        <taxon>Paenibacillus</taxon>
    </lineage>
</organism>
<proteinExistence type="predicted"/>
<name>A0A4Q9DIP2_9BACL</name>
<evidence type="ECO:0000256" key="3">
    <source>
        <dbReference type="ARBA" id="ARBA00023163"/>
    </source>
</evidence>
<dbReference type="InterPro" id="IPR029016">
    <property type="entry name" value="GAF-like_dom_sf"/>
</dbReference>
<keyword evidence="1" id="KW-0805">Transcription regulation</keyword>
<dbReference type="RefSeq" id="WP_131017162.1">
    <property type="nucleotide sequence ID" value="NZ_SIRE01000025.1"/>
</dbReference>